<name>A0ABS2CF89_9NEIS</name>
<dbReference type="EMBL" id="WOFE01000011">
    <property type="protein sequence ID" value="MBM5572810.1"/>
    <property type="molecule type" value="Genomic_DNA"/>
</dbReference>
<gene>
    <name evidence="6 9" type="primary">bamD</name>
    <name evidence="9" type="ORF">GM173_14660</name>
</gene>
<evidence type="ECO:0000259" key="8">
    <source>
        <dbReference type="Pfam" id="PF13525"/>
    </source>
</evidence>
<comment type="subcellular location">
    <subcellularLocation>
        <location evidence="6">Cell outer membrane</location>
        <topology evidence="6">Lipid-anchor</topology>
    </subcellularLocation>
</comment>
<sequence>MTKILPRILISALLVSLMAGCSSLNNEKADDTLGWSAEKLFSEAKSEQASRSYEASNKLFEKLEARYPYGRFASQAQLEMAYNYYKDQEPALALAAIDRFVKQNPSHPSVDYAYYLKGLVTFNESQGFMSSISKQDMSERDPKAAKESFNSFRDLTQRFPDSKYTKDATIRMGYLIGALAMYELHVGRYYFQRGAYLAAANRGRALIDNYANTKQVEGALGLMIQSYDRLGLTDLSADTKRVLLKNYPESTADKDVFNTDAYWWAPI</sequence>
<keyword evidence="5 6" id="KW-0449">Lipoprotein</keyword>
<keyword evidence="2 6" id="KW-0472">Membrane</keyword>
<protein>
    <recommendedName>
        <fullName evidence="6">Outer membrane protein assembly factor BamD</fullName>
    </recommendedName>
</protein>
<dbReference type="InterPro" id="IPR039565">
    <property type="entry name" value="BamD-like"/>
</dbReference>
<comment type="subunit">
    <text evidence="6">Part of the Bam complex.</text>
</comment>
<comment type="function">
    <text evidence="6">Part of the outer membrane protein assembly complex, which is involved in assembly and insertion of beta-barrel proteins into the outer membrane.</text>
</comment>
<keyword evidence="1 6" id="KW-0732">Signal</keyword>
<proteinExistence type="inferred from homology"/>
<evidence type="ECO:0000256" key="5">
    <source>
        <dbReference type="ARBA" id="ARBA00023288"/>
    </source>
</evidence>
<organism evidence="9 10">
    <name type="scientific">Deefgea chitinilytica</name>
    <dbReference type="NCBI Taxonomy" id="570276"/>
    <lineage>
        <taxon>Bacteria</taxon>
        <taxon>Pseudomonadati</taxon>
        <taxon>Pseudomonadota</taxon>
        <taxon>Betaproteobacteria</taxon>
        <taxon>Neisseriales</taxon>
        <taxon>Chitinibacteraceae</taxon>
        <taxon>Deefgea</taxon>
    </lineage>
</organism>
<evidence type="ECO:0000313" key="10">
    <source>
        <dbReference type="Proteomes" id="UP001195660"/>
    </source>
</evidence>
<dbReference type="Gene3D" id="1.25.40.10">
    <property type="entry name" value="Tetratricopeptide repeat domain"/>
    <property type="match status" value="1"/>
</dbReference>
<dbReference type="CDD" id="cd15830">
    <property type="entry name" value="BamD"/>
    <property type="match status" value="1"/>
</dbReference>
<feature type="domain" description="Outer membrane lipoprotein BamD-like" evidence="8">
    <location>
        <begin position="37"/>
        <end position="240"/>
    </location>
</feature>
<comment type="caution">
    <text evidence="9">The sequence shown here is derived from an EMBL/GenBank/DDBJ whole genome shotgun (WGS) entry which is preliminary data.</text>
</comment>
<dbReference type="Pfam" id="PF13525">
    <property type="entry name" value="YfiO"/>
    <property type="match status" value="1"/>
</dbReference>
<keyword evidence="3 6" id="KW-0564">Palmitate</keyword>
<feature type="chain" id="PRO_5047132178" description="Outer membrane protein assembly factor BamD" evidence="7">
    <location>
        <begin position="20"/>
        <end position="267"/>
    </location>
</feature>
<evidence type="ECO:0000256" key="4">
    <source>
        <dbReference type="ARBA" id="ARBA00023237"/>
    </source>
</evidence>
<comment type="similarity">
    <text evidence="6">Belongs to the BamD family.</text>
</comment>
<reference evidence="9 10" key="1">
    <citation type="submission" date="2019-11" db="EMBL/GenBank/DDBJ databases">
        <title>Novel Deefgea species.</title>
        <authorList>
            <person name="Han J.-H."/>
        </authorList>
    </citation>
    <scope>NUCLEOTIDE SEQUENCE [LARGE SCALE GENOMIC DNA]</scope>
    <source>
        <strain evidence="9 10">LMG 24817</strain>
    </source>
</reference>
<accession>A0ABS2CF89</accession>
<dbReference type="PANTHER" id="PTHR37423:SF1">
    <property type="entry name" value="OUTER MEMBRANE PROTEIN ASSEMBLY FACTOR BAMD"/>
    <property type="match status" value="1"/>
</dbReference>
<evidence type="ECO:0000256" key="3">
    <source>
        <dbReference type="ARBA" id="ARBA00023139"/>
    </source>
</evidence>
<evidence type="ECO:0000256" key="6">
    <source>
        <dbReference type="HAMAP-Rule" id="MF_00922"/>
    </source>
</evidence>
<keyword evidence="10" id="KW-1185">Reference proteome</keyword>
<dbReference type="Proteomes" id="UP001195660">
    <property type="component" value="Unassembled WGS sequence"/>
</dbReference>
<dbReference type="InterPro" id="IPR017689">
    <property type="entry name" value="BamD"/>
</dbReference>
<feature type="signal peptide" evidence="7">
    <location>
        <begin position="1"/>
        <end position="19"/>
    </location>
</feature>
<dbReference type="InterPro" id="IPR011990">
    <property type="entry name" value="TPR-like_helical_dom_sf"/>
</dbReference>
<evidence type="ECO:0000256" key="2">
    <source>
        <dbReference type="ARBA" id="ARBA00023136"/>
    </source>
</evidence>
<dbReference type="HAMAP" id="MF_00922">
    <property type="entry name" value="OM_assembly_BamD"/>
    <property type="match status" value="1"/>
</dbReference>
<evidence type="ECO:0000256" key="7">
    <source>
        <dbReference type="SAM" id="SignalP"/>
    </source>
</evidence>
<evidence type="ECO:0000256" key="1">
    <source>
        <dbReference type="ARBA" id="ARBA00022729"/>
    </source>
</evidence>
<dbReference type="NCBIfam" id="TIGR03302">
    <property type="entry name" value="OM_YfiO"/>
    <property type="match status" value="1"/>
</dbReference>
<dbReference type="SUPFAM" id="SSF48452">
    <property type="entry name" value="TPR-like"/>
    <property type="match status" value="1"/>
</dbReference>
<keyword evidence="4 6" id="KW-0998">Cell outer membrane</keyword>
<dbReference type="PANTHER" id="PTHR37423">
    <property type="entry name" value="SOLUBLE LYTIC MUREIN TRANSGLYCOSYLASE-RELATED"/>
    <property type="match status" value="1"/>
</dbReference>
<dbReference type="RefSeq" id="WP_203572138.1">
    <property type="nucleotide sequence ID" value="NZ_WOFE01000011.1"/>
</dbReference>
<dbReference type="PROSITE" id="PS51257">
    <property type="entry name" value="PROKAR_LIPOPROTEIN"/>
    <property type="match status" value="1"/>
</dbReference>
<evidence type="ECO:0000313" key="9">
    <source>
        <dbReference type="EMBL" id="MBM5572810.1"/>
    </source>
</evidence>